<gene>
    <name evidence="1" type="ORF">XTALMG727_0583</name>
</gene>
<keyword evidence="2" id="KW-1185">Reference proteome</keyword>
<dbReference type="Pfam" id="PF13148">
    <property type="entry name" value="DUF3987"/>
    <property type="match status" value="1"/>
</dbReference>
<dbReference type="EMBL" id="CXOI01000006">
    <property type="protein sequence ID" value="CTP83290.1"/>
    <property type="molecule type" value="Genomic_DNA"/>
</dbReference>
<evidence type="ECO:0000313" key="1">
    <source>
        <dbReference type="EMBL" id="CTP83290.1"/>
    </source>
</evidence>
<dbReference type="InterPro" id="IPR025048">
    <property type="entry name" value="DUF3987"/>
</dbReference>
<accession>A0A0K2ZIU8</accession>
<dbReference type="AlphaFoldDB" id="A0A0K2ZIU8"/>
<reference evidence="2" key="1">
    <citation type="submission" date="2015-07" db="EMBL/GenBank/DDBJ databases">
        <authorList>
            <person name="Wibberg D."/>
        </authorList>
    </citation>
    <scope>NUCLEOTIDE SEQUENCE [LARGE SCALE GENOMIC DNA]</scope>
</reference>
<proteinExistence type="predicted"/>
<dbReference type="RefSeq" id="WP_081004803.1">
    <property type="nucleotide sequence ID" value="NZ_CXOI01000006.1"/>
</dbReference>
<evidence type="ECO:0008006" key="3">
    <source>
        <dbReference type="Google" id="ProtNLM"/>
    </source>
</evidence>
<organism evidence="1 2">
    <name type="scientific">Xanthomonas graminis pv. arrhenatheri LMG 727</name>
    <dbReference type="NCBI Taxonomy" id="1195923"/>
    <lineage>
        <taxon>Bacteria</taxon>
        <taxon>Pseudomonadati</taxon>
        <taxon>Pseudomonadota</taxon>
        <taxon>Gammaproteobacteria</taxon>
        <taxon>Lysobacterales</taxon>
        <taxon>Lysobacteraceae</taxon>
        <taxon>Xanthomonas</taxon>
        <taxon>Xanthomonas translucens group</taxon>
        <taxon>Xanthomonas graminis</taxon>
    </lineage>
</organism>
<evidence type="ECO:0000313" key="2">
    <source>
        <dbReference type="Proteomes" id="UP000046187"/>
    </source>
</evidence>
<name>A0A0K2ZIU8_9XANT</name>
<sequence>MNMTPDNFPSSPRSGAPASEHLSWVRLSSSLPIVGLEPVGTQHMPLGLPYAFPFHELPRAGQFRLPIYQAAVLESNEANQSPEKMAYYIAATACCAAAQGLFDVDRPTVGPVGLSMYTLICAKSGERKTRLDSEFFDAFIQMGDELAAAEVERAVQDRRALRAWTRKDRALNAKYAAQVKNGEDTAQTDQQISLHEMSEPVEREAMKLVFKDANVQSIKKGLAALPAVAWLSSDSWKLLNEAILPSDVDFCQIWSGERLDVARVTTGNFVVADPRLTKSLMLQPDKLVTLMRGRGKESIGSGYMARLLFSHVGSTQGKRKARMAPVSRTARNRFTDNLKELLREYIDSAQGPKVPRKILKLSPEGAHVWLLYLDHVEHQINPGGRYHGATDHASKLADMAARLAAAFHVTERFEGDIGVDCVLAAIALCDEASEDYMEHIVPKSQDELDAMRLYDWMRSRIVLPPRQTRIKRYVDLREITTLMKFCPYEFRGAKIHRLLGILETKGLVRISRHRTKAGGEAAIVEFTTPPPRPLLQ</sequence>
<dbReference type="Proteomes" id="UP000046187">
    <property type="component" value="Unassembled WGS sequence"/>
</dbReference>
<protein>
    <recommendedName>
        <fullName evidence="3">DUF3987 domain-containing protein</fullName>
    </recommendedName>
</protein>